<dbReference type="HOGENOM" id="CLU_563522_0_0_7"/>
<evidence type="ECO:0000256" key="1">
    <source>
        <dbReference type="SAM" id="Phobius"/>
    </source>
</evidence>
<feature type="transmembrane region" description="Helical" evidence="1">
    <location>
        <begin position="240"/>
        <end position="264"/>
    </location>
</feature>
<keyword evidence="1" id="KW-0472">Membrane</keyword>
<feature type="transmembrane region" description="Helical" evidence="1">
    <location>
        <begin position="449"/>
        <end position="470"/>
    </location>
</feature>
<dbReference type="Proteomes" id="UP000002216">
    <property type="component" value="Chromosome"/>
</dbReference>
<dbReference type="STRING" id="525897.Dbac_2553"/>
<feature type="transmembrane region" description="Helical" evidence="1">
    <location>
        <begin position="345"/>
        <end position="362"/>
    </location>
</feature>
<keyword evidence="1" id="KW-0812">Transmembrane</keyword>
<reference evidence="2 3" key="1">
    <citation type="journal article" date="2009" name="Stand. Genomic Sci.">
        <title>Complete genome sequence of Desulfomicrobium baculatum type strain (X).</title>
        <authorList>
            <person name="Copeland A."/>
            <person name="Spring S."/>
            <person name="Goker M."/>
            <person name="Schneider S."/>
            <person name="Lapidus A."/>
            <person name="Del Rio T.G."/>
            <person name="Tice H."/>
            <person name="Cheng J.F."/>
            <person name="Chen F."/>
            <person name="Nolan M."/>
            <person name="Bruce D."/>
            <person name="Goodwin L."/>
            <person name="Pitluck S."/>
            <person name="Ivanova N."/>
            <person name="Mavrommatis K."/>
            <person name="Ovchinnikova G."/>
            <person name="Pati A."/>
            <person name="Chen A."/>
            <person name="Palaniappan K."/>
            <person name="Land M."/>
            <person name="Hauser L."/>
            <person name="Chang Y.J."/>
            <person name="Jeffries C.C."/>
            <person name="Meincke L."/>
            <person name="Sims D."/>
            <person name="Brettin T."/>
            <person name="Detter J.C."/>
            <person name="Han C."/>
            <person name="Chain P."/>
            <person name="Bristow J."/>
            <person name="Eisen J.A."/>
            <person name="Markowitz V."/>
            <person name="Hugenholtz P."/>
            <person name="Kyrpides N.C."/>
            <person name="Klenk H.P."/>
            <person name="Lucas S."/>
        </authorList>
    </citation>
    <scope>NUCLEOTIDE SEQUENCE [LARGE SCALE GENOMIC DNA]</scope>
    <source>
        <strain evidence="3">DSM 4028 / VKM B-1378 / X</strain>
    </source>
</reference>
<feature type="transmembrane region" description="Helical" evidence="1">
    <location>
        <begin position="190"/>
        <end position="208"/>
    </location>
</feature>
<feature type="transmembrane region" description="Helical" evidence="1">
    <location>
        <begin position="83"/>
        <end position="104"/>
    </location>
</feature>
<name>C7LS82_DESBD</name>
<feature type="transmembrane region" description="Helical" evidence="1">
    <location>
        <begin position="415"/>
        <end position="443"/>
    </location>
</feature>
<evidence type="ECO:0008006" key="4">
    <source>
        <dbReference type="Google" id="ProtNLM"/>
    </source>
</evidence>
<evidence type="ECO:0000313" key="3">
    <source>
        <dbReference type="Proteomes" id="UP000002216"/>
    </source>
</evidence>
<gene>
    <name evidence="2" type="ordered locus">Dbac_2553</name>
</gene>
<dbReference type="RefSeq" id="WP_015774719.1">
    <property type="nucleotide sequence ID" value="NC_013173.1"/>
</dbReference>
<dbReference type="KEGG" id="dba:Dbac_2553"/>
<protein>
    <recommendedName>
        <fullName evidence="4">Glycosyltransferase RgtA/B/C/D-like domain-containing protein</fullName>
    </recommendedName>
</protein>
<feature type="transmembrane region" description="Helical" evidence="1">
    <location>
        <begin position="276"/>
        <end position="293"/>
    </location>
</feature>
<proteinExistence type="predicted"/>
<evidence type="ECO:0000313" key="2">
    <source>
        <dbReference type="EMBL" id="ACU90630.1"/>
    </source>
</evidence>
<feature type="transmembrane region" description="Helical" evidence="1">
    <location>
        <begin position="25"/>
        <end position="43"/>
    </location>
</feature>
<organism evidence="2 3">
    <name type="scientific">Desulfomicrobium baculatum (strain DSM 4028 / VKM B-1378 / X)</name>
    <name type="common">Desulfovibrio baculatus</name>
    <dbReference type="NCBI Taxonomy" id="525897"/>
    <lineage>
        <taxon>Bacteria</taxon>
        <taxon>Pseudomonadati</taxon>
        <taxon>Thermodesulfobacteriota</taxon>
        <taxon>Desulfovibrionia</taxon>
        <taxon>Desulfovibrionales</taxon>
        <taxon>Desulfomicrobiaceae</taxon>
        <taxon>Desulfomicrobium</taxon>
    </lineage>
</organism>
<keyword evidence="3" id="KW-1185">Reference proteome</keyword>
<feature type="transmembrane region" description="Helical" evidence="1">
    <location>
        <begin position="55"/>
        <end position="76"/>
    </location>
</feature>
<dbReference type="eggNOG" id="ENOG502ZUMA">
    <property type="taxonomic scope" value="Bacteria"/>
</dbReference>
<feature type="transmembrane region" description="Helical" evidence="1">
    <location>
        <begin position="305"/>
        <end position="324"/>
    </location>
</feature>
<accession>C7LS82</accession>
<feature type="transmembrane region" description="Helical" evidence="1">
    <location>
        <begin position="215"/>
        <end position="234"/>
    </location>
</feature>
<dbReference type="EMBL" id="CP001629">
    <property type="protein sequence ID" value="ACU90630.1"/>
    <property type="molecule type" value="Genomic_DNA"/>
</dbReference>
<sequence length="484" mass="55215">MIINQNELVRDVKQINICFFSKYNFLLKCIACVLFGLLVYFLLNSLLVVSLSPFATLFSSFISGGLGLLLSALCLRNIDGFKIFILSIFISYILRVFIGVGLYINTFDYNYFYNEGYYINNGLKGNEYLLTYENAAIAAKSLLNDPWINPNDIYLNKGIDNKNAYIHTYMGIFYALSGSDNAMDLAPFNAFHHLIAAILVVCLALSCGYQVKHSVYSGVMMAWLPWLFPASVMVRDSVGFAAVVLSMVILALSRSLGLIGYIFLTPVAALIAWSDRAIYFGITYVVSLYSYIIDIKNSKKSFNHKFIHFFYLIFLLVPFIYFFYEYISSMTIDFRHENIATSNNLIHRMTTLPLLLLRALSGPFPWFVGYGNFFTYFHLFNYMYHVVQFSFFMIVVFNFKSFFKEIDLLIIASTLYWCVGFMAGGVHTDYLAVAFPFITPFVISVQKNIFIYIIVSFICFLIANLLWIFFGFAGSGSVMGITGY</sequence>
<feature type="transmembrane region" description="Helical" evidence="1">
    <location>
        <begin position="382"/>
        <end position="403"/>
    </location>
</feature>
<dbReference type="AlphaFoldDB" id="C7LS82"/>
<keyword evidence="1" id="KW-1133">Transmembrane helix</keyword>